<evidence type="ECO:0000313" key="2">
    <source>
        <dbReference type="Proteomes" id="UP000050424"/>
    </source>
</evidence>
<name>A0A0N8H959_9HYPO</name>
<comment type="caution">
    <text evidence="1">The sequence shown here is derived from an EMBL/GenBank/DDBJ whole genome shotgun (WGS) entry which is preliminary data.</text>
</comment>
<dbReference type="Pfam" id="PF14388">
    <property type="entry name" value="DUF4419"/>
    <property type="match status" value="1"/>
</dbReference>
<dbReference type="EMBL" id="LKCW01000001">
    <property type="protein sequence ID" value="KPM46460.1"/>
    <property type="molecule type" value="Genomic_DNA"/>
</dbReference>
<protein>
    <submittedName>
        <fullName evidence="1">Uncharacterized protein</fullName>
    </submittedName>
</protein>
<dbReference type="PANTHER" id="PTHR31252">
    <property type="entry name" value="DUF4419 DOMAIN-CONTAINING PROTEIN"/>
    <property type="match status" value="1"/>
</dbReference>
<keyword evidence="2" id="KW-1185">Reference proteome</keyword>
<gene>
    <name evidence="1" type="ORF">AK830_g224</name>
</gene>
<dbReference type="Proteomes" id="UP000050424">
    <property type="component" value="Unassembled WGS sequence"/>
</dbReference>
<proteinExistence type="predicted"/>
<accession>A0A0N8H959</accession>
<evidence type="ECO:0000313" key="1">
    <source>
        <dbReference type="EMBL" id="KPM46460.1"/>
    </source>
</evidence>
<dbReference type="AlphaFoldDB" id="A0A0N8H959"/>
<organism evidence="1 2">
    <name type="scientific">Neonectria ditissima</name>
    <dbReference type="NCBI Taxonomy" id="78410"/>
    <lineage>
        <taxon>Eukaryota</taxon>
        <taxon>Fungi</taxon>
        <taxon>Dikarya</taxon>
        <taxon>Ascomycota</taxon>
        <taxon>Pezizomycotina</taxon>
        <taxon>Sordariomycetes</taxon>
        <taxon>Hypocreomycetidae</taxon>
        <taxon>Hypocreales</taxon>
        <taxon>Nectriaceae</taxon>
        <taxon>Neonectria</taxon>
    </lineage>
</organism>
<dbReference type="InterPro" id="IPR025533">
    <property type="entry name" value="DUF4419"/>
</dbReference>
<sequence>MPVTIIPSPDKVGTLKYRSVVTSHALLEASSKAWTTNGVPRGGLCTNKKNGKEDRDVLKSSFEDHLDHSAVVSYGNGFVTGIIRAFNQDLHLILRPDDVWLAILTQFSMYINGHAEEMRPFLVSHEGKKKVVIDVRPSSLADVDMGKMAFTLTKEVQKHIVDPELQE</sequence>
<dbReference type="OrthoDB" id="9978173at2759"/>
<reference evidence="1 2" key="1">
    <citation type="submission" date="2015-09" db="EMBL/GenBank/DDBJ databases">
        <title>Draft genome of a European isolate of the apple canker pathogen Neonectria ditissima.</title>
        <authorList>
            <person name="Gomez-Cortecero A."/>
            <person name="Harrison R.J."/>
            <person name="Armitage A.D."/>
        </authorList>
    </citation>
    <scope>NUCLEOTIDE SEQUENCE [LARGE SCALE GENOMIC DNA]</scope>
    <source>
        <strain evidence="1 2">R09/05</strain>
    </source>
</reference>
<dbReference type="PANTHER" id="PTHR31252:SF11">
    <property type="entry name" value="DUF4419 DOMAIN-CONTAINING PROTEIN"/>
    <property type="match status" value="1"/>
</dbReference>